<dbReference type="AlphaFoldDB" id="A0A6P0CG65"/>
<evidence type="ECO:0000313" key="1">
    <source>
        <dbReference type="EMBL" id="NEK24917.1"/>
    </source>
</evidence>
<sequence length="34" mass="4034">MKRPRERVNQDQKDEIAFLVSIGVPARVLRLIER</sequence>
<evidence type="ECO:0000313" key="2">
    <source>
        <dbReference type="Proteomes" id="UP000468591"/>
    </source>
</evidence>
<organism evidence="1 2">
    <name type="scientific">Sulfitobacter sediminilitoris</name>
    <dbReference type="NCBI Taxonomy" id="2698830"/>
    <lineage>
        <taxon>Bacteria</taxon>
        <taxon>Pseudomonadati</taxon>
        <taxon>Pseudomonadota</taxon>
        <taxon>Alphaproteobacteria</taxon>
        <taxon>Rhodobacterales</taxon>
        <taxon>Roseobacteraceae</taxon>
        <taxon>Sulfitobacter</taxon>
    </lineage>
</organism>
<dbReference type="EMBL" id="JAABNT010000027">
    <property type="protein sequence ID" value="NEK24917.1"/>
    <property type="molecule type" value="Genomic_DNA"/>
</dbReference>
<protein>
    <submittedName>
        <fullName evidence="1">Uncharacterized protein</fullName>
    </submittedName>
</protein>
<name>A0A6P0CG65_9RHOB</name>
<keyword evidence="2" id="KW-1185">Reference proteome</keyword>
<proteinExistence type="predicted"/>
<dbReference type="Proteomes" id="UP000468591">
    <property type="component" value="Unassembled WGS sequence"/>
</dbReference>
<comment type="caution">
    <text evidence="1">The sequence shown here is derived from an EMBL/GenBank/DDBJ whole genome shotgun (WGS) entry which is preliminary data.</text>
</comment>
<gene>
    <name evidence="1" type="ORF">GV827_21330</name>
</gene>
<accession>A0A6P0CG65</accession>
<reference evidence="1 2" key="1">
    <citation type="submission" date="2020-01" db="EMBL/GenBank/DDBJ databases">
        <title>Sulfitobacter sediminilitoris sp. nov., isolated from a tidal flat.</title>
        <authorList>
            <person name="Park S."/>
            <person name="Yoon J.-H."/>
        </authorList>
    </citation>
    <scope>NUCLEOTIDE SEQUENCE [LARGE SCALE GENOMIC DNA]</scope>
    <source>
        <strain evidence="1 2">JBTF-M27</strain>
    </source>
</reference>